<dbReference type="CDD" id="cd17917">
    <property type="entry name" value="DEXHc_RHA-like"/>
    <property type="match status" value="1"/>
</dbReference>
<dbReference type="PROSITE" id="PS51192">
    <property type="entry name" value="HELICASE_ATP_BIND_1"/>
    <property type="match status" value="1"/>
</dbReference>
<evidence type="ECO:0000259" key="7">
    <source>
        <dbReference type="PROSITE" id="PS51194"/>
    </source>
</evidence>
<keyword evidence="2" id="KW-0378">Hydrolase</keyword>
<gene>
    <name evidence="8" type="ORF">CSUI_007237</name>
</gene>
<dbReference type="EMBL" id="MIGC01003763">
    <property type="protein sequence ID" value="PHJ18936.1"/>
    <property type="molecule type" value="Genomic_DNA"/>
</dbReference>
<dbReference type="InterPro" id="IPR011545">
    <property type="entry name" value="DEAD/DEAH_box_helicase_dom"/>
</dbReference>
<feature type="compositionally biased region" description="Polar residues" evidence="5">
    <location>
        <begin position="2008"/>
        <end position="2045"/>
    </location>
</feature>
<keyword evidence="4" id="KW-0067">ATP-binding</keyword>
<feature type="region of interest" description="Disordered" evidence="5">
    <location>
        <begin position="487"/>
        <end position="527"/>
    </location>
</feature>
<keyword evidence="1" id="KW-0547">Nucleotide-binding</keyword>
<comment type="caution">
    <text evidence="8">The sequence shown here is derived from an EMBL/GenBank/DDBJ whole genome shotgun (WGS) entry which is preliminary data.</text>
</comment>
<dbReference type="Pfam" id="PF00270">
    <property type="entry name" value="DEAD"/>
    <property type="match status" value="1"/>
</dbReference>
<dbReference type="GeneID" id="94430598"/>
<dbReference type="GO" id="GO:0016787">
    <property type="term" value="F:hydrolase activity"/>
    <property type="evidence" value="ECO:0007669"/>
    <property type="project" value="UniProtKB-KW"/>
</dbReference>
<accession>A0A2C6KRN8</accession>
<dbReference type="GO" id="GO:0003723">
    <property type="term" value="F:RNA binding"/>
    <property type="evidence" value="ECO:0007669"/>
    <property type="project" value="TreeGrafter"/>
</dbReference>
<feature type="compositionally biased region" description="Basic and acidic residues" evidence="5">
    <location>
        <begin position="1098"/>
        <end position="1124"/>
    </location>
</feature>
<evidence type="ECO:0000313" key="8">
    <source>
        <dbReference type="EMBL" id="PHJ18936.1"/>
    </source>
</evidence>
<dbReference type="PANTHER" id="PTHR18934">
    <property type="entry name" value="ATP-DEPENDENT RNA HELICASE"/>
    <property type="match status" value="1"/>
</dbReference>
<feature type="compositionally biased region" description="Basic and acidic residues" evidence="5">
    <location>
        <begin position="248"/>
        <end position="258"/>
    </location>
</feature>
<feature type="region of interest" description="Disordered" evidence="5">
    <location>
        <begin position="1"/>
        <end position="301"/>
    </location>
</feature>
<feature type="region of interest" description="Disordered" evidence="5">
    <location>
        <begin position="2245"/>
        <end position="2349"/>
    </location>
</feature>
<feature type="region of interest" description="Disordered" evidence="5">
    <location>
        <begin position="1488"/>
        <end position="1508"/>
    </location>
</feature>
<evidence type="ECO:0000256" key="5">
    <source>
        <dbReference type="SAM" id="MobiDB-lite"/>
    </source>
</evidence>
<dbReference type="SUPFAM" id="SSF52540">
    <property type="entry name" value="P-loop containing nucleoside triphosphate hydrolases"/>
    <property type="match status" value="1"/>
</dbReference>
<evidence type="ECO:0000313" key="9">
    <source>
        <dbReference type="Proteomes" id="UP000221165"/>
    </source>
</evidence>
<dbReference type="InterPro" id="IPR014001">
    <property type="entry name" value="Helicase_ATP-bd"/>
</dbReference>
<evidence type="ECO:0000259" key="6">
    <source>
        <dbReference type="PROSITE" id="PS51192"/>
    </source>
</evidence>
<dbReference type="GO" id="GO:0004386">
    <property type="term" value="F:helicase activity"/>
    <property type="evidence" value="ECO:0007669"/>
    <property type="project" value="UniProtKB-KW"/>
</dbReference>
<feature type="domain" description="Helicase C-terminal" evidence="7">
    <location>
        <begin position="863"/>
        <end position="1089"/>
    </location>
</feature>
<dbReference type="SMART" id="SM00847">
    <property type="entry name" value="HA2"/>
    <property type="match status" value="1"/>
</dbReference>
<proteinExistence type="predicted"/>
<feature type="region of interest" description="Disordered" evidence="5">
    <location>
        <begin position="916"/>
        <end position="935"/>
    </location>
</feature>
<dbReference type="Gene3D" id="1.20.120.1080">
    <property type="match status" value="1"/>
</dbReference>
<feature type="region of interest" description="Disordered" evidence="5">
    <location>
        <begin position="402"/>
        <end position="432"/>
    </location>
</feature>
<feature type="compositionally biased region" description="Polar residues" evidence="5">
    <location>
        <begin position="71"/>
        <end position="81"/>
    </location>
</feature>
<feature type="compositionally biased region" description="Basic and acidic residues" evidence="5">
    <location>
        <begin position="487"/>
        <end position="505"/>
    </location>
</feature>
<feature type="compositionally biased region" description="Basic residues" evidence="5">
    <location>
        <begin position="156"/>
        <end position="165"/>
    </location>
</feature>
<feature type="domain" description="Helicase ATP-binding" evidence="6">
    <location>
        <begin position="453"/>
        <end position="659"/>
    </location>
</feature>
<feature type="compositionally biased region" description="Gly residues" evidence="5">
    <location>
        <begin position="735"/>
        <end position="745"/>
    </location>
</feature>
<keyword evidence="9" id="KW-1185">Reference proteome</keyword>
<dbReference type="RefSeq" id="XP_067920638.1">
    <property type="nucleotide sequence ID" value="XM_068067387.1"/>
</dbReference>
<feature type="compositionally biased region" description="Polar residues" evidence="5">
    <location>
        <begin position="2273"/>
        <end position="2285"/>
    </location>
</feature>
<feature type="compositionally biased region" description="Basic and acidic residues" evidence="5">
    <location>
        <begin position="1496"/>
        <end position="1508"/>
    </location>
</feature>
<dbReference type="InterPro" id="IPR027417">
    <property type="entry name" value="P-loop_NTPase"/>
</dbReference>
<dbReference type="GO" id="GO:0005524">
    <property type="term" value="F:ATP binding"/>
    <property type="evidence" value="ECO:0007669"/>
    <property type="project" value="UniProtKB-KW"/>
</dbReference>
<feature type="compositionally biased region" description="Polar residues" evidence="5">
    <location>
        <begin position="798"/>
        <end position="808"/>
    </location>
</feature>
<feature type="compositionally biased region" description="Low complexity" evidence="5">
    <location>
        <begin position="353"/>
        <end position="374"/>
    </location>
</feature>
<evidence type="ECO:0000256" key="4">
    <source>
        <dbReference type="ARBA" id="ARBA00022840"/>
    </source>
</evidence>
<keyword evidence="3" id="KW-0347">Helicase</keyword>
<feature type="compositionally biased region" description="Basic residues" evidence="5">
    <location>
        <begin position="2260"/>
        <end position="2272"/>
    </location>
</feature>
<evidence type="ECO:0000256" key="1">
    <source>
        <dbReference type="ARBA" id="ARBA00022741"/>
    </source>
</evidence>
<feature type="compositionally biased region" description="Polar residues" evidence="5">
    <location>
        <begin position="46"/>
        <end position="62"/>
    </location>
</feature>
<organism evidence="8 9">
    <name type="scientific">Cystoisospora suis</name>
    <dbReference type="NCBI Taxonomy" id="483139"/>
    <lineage>
        <taxon>Eukaryota</taxon>
        <taxon>Sar</taxon>
        <taxon>Alveolata</taxon>
        <taxon>Apicomplexa</taxon>
        <taxon>Conoidasida</taxon>
        <taxon>Coccidia</taxon>
        <taxon>Eucoccidiorida</taxon>
        <taxon>Eimeriorina</taxon>
        <taxon>Sarcocystidae</taxon>
        <taxon>Cystoisospora</taxon>
    </lineage>
</organism>
<dbReference type="InterPro" id="IPR001650">
    <property type="entry name" value="Helicase_C-like"/>
</dbReference>
<feature type="region of interest" description="Disordered" evidence="5">
    <location>
        <begin position="1691"/>
        <end position="1720"/>
    </location>
</feature>
<feature type="region of interest" description="Disordered" evidence="5">
    <location>
        <begin position="715"/>
        <end position="745"/>
    </location>
</feature>
<feature type="region of interest" description="Disordered" evidence="5">
    <location>
        <begin position="332"/>
        <end position="383"/>
    </location>
</feature>
<dbReference type="CDD" id="cd18791">
    <property type="entry name" value="SF2_C_RHA"/>
    <property type="match status" value="1"/>
</dbReference>
<feature type="compositionally biased region" description="Polar residues" evidence="5">
    <location>
        <begin position="184"/>
        <end position="200"/>
    </location>
</feature>
<feature type="region of interest" description="Disordered" evidence="5">
    <location>
        <begin position="797"/>
        <end position="831"/>
    </location>
</feature>
<dbReference type="OrthoDB" id="66977at2759"/>
<feature type="region of interest" description="Disordered" evidence="5">
    <location>
        <begin position="1098"/>
        <end position="1135"/>
    </location>
</feature>
<feature type="region of interest" description="Disordered" evidence="5">
    <location>
        <begin position="2008"/>
        <end position="2114"/>
    </location>
</feature>
<feature type="compositionally biased region" description="Polar residues" evidence="5">
    <location>
        <begin position="89"/>
        <end position="98"/>
    </location>
</feature>
<feature type="compositionally biased region" description="Low complexity" evidence="5">
    <location>
        <begin position="1981"/>
        <end position="1994"/>
    </location>
</feature>
<feature type="compositionally biased region" description="Polar residues" evidence="5">
    <location>
        <begin position="1"/>
        <end position="13"/>
    </location>
</feature>
<feature type="compositionally biased region" description="Basic and acidic residues" evidence="5">
    <location>
        <begin position="202"/>
        <end position="230"/>
    </location>
</feature>
<dbReference type="Proteomes" id="UP000221165">
    <property type="component" value="Unassembled WGS sequence"/>
</dbReference>
<name>A0A2C6KRN8_9APIC</name>
<feature type="compositionally biased region" description="Basic and acidic residues" evidence="5">
    <location>
        <begin position="1778"/>
        <end position="1788"/>
    </location>
</feature>
<dbReference type="PANTHER" id="PTHR18934:SF237">
    <property type="entry name" value="ATP-DEPENDENT DNA_RNA HELICASE DHX36"/>
    <property type="match status" value="1"/>
</dbReference>
<dbReference type="SMART" id="SM00487">
    <property type="entry name" value="DEXDc"/>
    <property type="match status" value="1"/>
</dbReference>
<feature type="compositionally biased region" description="Basic residues" evidence="5">
    <location>
        <begin position="1814"/>
        <end position="1827"/>
    </location>
</feature>
<dbReference type="SMART" id="SM00490">
    <property type="entry name" value="HELICc"/>
    <property type="match status" value="1"/>
</dbReference>
<dbReference type="Gene3D" id="3.40.50.300">
    <property type="entry name" value="P-loop containing nucleotide triphosphate hydrolases"/>
    <property type="match status" value="2"/>
</dbReference>
<dbReference type="InterPro" id="IPR007502">
    <property type="entry name" value="Helicase-assoc_dom"/>
</dbReference>
<evidence type="ECO:0000256" key="3">
    <source>
        <dbReference type="ARBA" id="ARBA00022806"/>
    </source>
</evidence>
<evidence type="ECO:0000256" key="2">
    <source>
        <dbReference type="ARBA" id="ARBA00022801"/>
    </source>
</evidence>
<feature type="compositionally biased region" description="Low complexity" evidence="5">
    <location>
        <begin position="1691"/>
        <end position="1707"/>
    </location>
</feature>
<reference evidence="8 9" key="1">
    <citation type="journal article" date="2017" name="Int. J. Parasitol.">
        <title>The genome of the protozoan parasite Cystoisospora suis and a reverse vaccinology approach to identify vaccine candidates.</title>
        <authorList>
            <person name="Palmieri N."/>
            <person name="Shrestha A."/>
            <person name="Ruttkowski B."/>
            <person name="Beck T."/>
            <person name="Vogl C."/>
            <person name="Tomley F."/>
            <person name="Blake D.P."/>
            <person name="Joachim A."/>
        </authorList>
    </citation>
    <scope>NUCLEOTIDE SEQUENCE [LARGE SCALE GENOMIC DNA]</scope>
    <source>
        <strain evidence="8 9">Wien I</strain>
    </source>
</reference>
<feature type="region of interest" description="Disordered" evidence="5">
    <location>
        <begin position="1975"/>
        <end position="1994"/>
    </location>
</feature>
<sequence>MASFAVPSSSNPASRRGRGRGRRDEETPWSGPTQDFSAPLSAPHSHAQQTAKRPSNVSSVNVIQRLLGRMGNNNDNTNSRGVSDVVGSLHTSVASSSALIHPNTEGQGKRNGSPAGASRREGEEGEQAGGHGQQFRQSKGAWAGGRGTARKELRRGGGRGGRLRRSNVVAGAETGEEPLLQAEKSCSVSVDGGSHTNNMKLGNDRDSRPDRLTETGGERGEGRRRPEGRGGRQGGRGRGGGHRGHGRGQHERTDDKGDAVAGTVVHGEDGPRSPGPCGEASLSTGTYDEKLSNCGKSSTAEFSSVAFSETSRPSTAVPLSPLDSGSVAATLSTAPVPAGCDDSGARGSRDYGPSVFSSPPPSSCSTCGNTTTASHLASDSNGGKASLSSSCSRLEAQYSAMNDQGKANTGDGGGTRCNRRGSVKQGGSGQEGAGRVAILEDELPIMKYKQVILQHIRDHPVTCIQGETGCGKSTRVPRFLLEEDLEEQQKEKLRMGSPTRREVNHSNRHNTSPLRDPLKETASRAQRRKSLNAIVTQPRRLACIALARRVAQEFDEPLGKSVGFRISGDSCVSKNTKVCFVTTGYFLQILINQPHALSSLTHVILDEVHERDLDADLLSLVLKLQLRHKGGLKLIVMSATLQGNLFAEYFTPYGMPVSPRIYVGARRFPVQHLFLDDLCHGVAKPSTLRGQVLSVRDLTGNSALLIEGRDEEEVEGGDWSSCGGKAGKYQHEGAQRGGGGRGNQGVVGGAGLQVNLVKAMLERKSAREGGVQPQSGSTANGIQFSWKSLKALKDAQSRFDTSSSVSSQGKAGGRRERGGRATATGCSASEGGEIDHLKTLREADGRGWGAEMETSLQPQIPEGLDSVCLDLVTSLGYGGETILIFLPGLGEITDLYETLSRLDSSTAWAALAAADATTTDDPNRKGEYGRCSGSAEGGGAAYGGDEADYYNSSSHRELKYRLFVLHSSISREEQEEVFCAPPSDTVHIVLASNIAESSLTLPAVRIVIDFCLKRQLIYDQRRHTAALVRTWTSHASSQQRSGRTGRVFPGLSIRLVSRQFYEKCMRRFDPPEMQTAPLEKLYLDVKHLADQLNRLALEEQKEQEKKEEERTLPRGGRGCEDTRPQQHKGGPGALMYSHGGPSDFVGGSVAEEEAAAIDQSLSKGQLSPTQLLRLTVQPPDTKALNGARKLLDCVGAITSDSEDAEMTNLGHVMMHLPIDTRLTKLLMFGVVAGCTSDALILTTVLASQDPFTMPSALLIKHPAELSEKLQLSFKSRAAYDANQYSEPIMLRNLFVDWLIEFASSVAATRRRLAKKAASQGNRRLEMNMKSEYARVSREFSRKHSVVAKRMVHMAMMCVDLASRLKRLLPSHSAASANLSFFIDLLQNPAIRLSTSRSSPATAKYEEGAKCPFPSNEREALPTTTTTKVYVHPTALTYNSSVAAAAVQERFTSDMLLLKALLVAAFAPSFVLGKPRVCVHDKVVSDVMPRAPMGEGGQRDGGKGGRGEKTKWDLSDYGAAMLRQGLDPARTLLLHDRLDTRTGLPNKQVRAALALMCAGLDYTVSPCYGAEEKSFLCFPNAPSNACLTFDSRSLAAVVSSLRSSSSRNGENRAVDTSHAAALTNSSNEFRFRTTAEQQNHEERMNRVETVGDHVIVERGGDDEGRRQTMALAVHIPNQFANGRWKLSVVLPGPLSQSSSSAEAGAGVPVPSSPATTSTVAENEGLGNASGFLQGGGGFNLVNCANVQSFDMVRPCTPFLVSWSMFGDNEDCSTAGGEGEGSRTGEGREQGDEDSNSSGANKGGDSEEKGRGGGKGGRKKKKKDEKKNAKKKVVKIKAITNCRNPVGFFAACPVVQEFEGIQRYKQSEEVYGVVTMIQGTDDPSMCWVEGVTILPHKQAVLLLLAFLSQKRGHVELGVQVTPHGGVLLKEVSFYDGSKVLKLPTYGDGPTITLADLSRMNRVRQLLSEVLAVPVSGTYTDTKPTASSSSTCASSSPAYHHQQYGISAEHNQTNFGPYSASHQQNTTPDSAQYRQPNISQGGQYNYQHPRTPGETVNVGAVNAESGNPCSFSKHHQPTPTTSGVGVNPSPRGGGQRFGNEQGRRGVSKGGEDDHKKVNIDESAEIHDALVQMLQRCNEDVDNHELEQSQRECKVLVLASPLGRGSRIPSRYGMKPVIVRVCSQGLSQVFCAPGSLNIDPSIEGAMKTDFALCRLPAFEEGPLPGRLLSPFNLRGIALKVEETKKKAMQLQARARAREEEARRAAAKRLLASHRQKTTQTNKGSTRQGNNPGGDRGAISFPNQRRRGGGNGGAGPDLSSYTGMHLDAPPSGGKRGGRGKGKGKNVAGVPAPMIRSDDFQGRQRRAAARQQPPLAGLDDFATAGNPAGTYHATGDSAKRTPPMEWFGYRGDGLAPVVERAYGNDRPEYAAGFAYQPHQSPPTQQYMHLRERLVTPVKADVTNLRPAYGMTGVPFAAQATNQVLDAGVAPNIRMQRYGAYQPAAAVSAHPHTSPISPGTPSYPYQNPSQILASLSYGFNGNREAPPTHGPTNCLPHYRPPQSFIRHTPTDVPAAFSDADRARAILQNLQNLQNVRRFEGAGAYQ</sequence>
<feature type="region of interest" description="Disordered" evidence="5">
    <location>
        <begin position="1769"/>
        <end position="1827"/>
    </location>
</feature>
<dbReference type="VEuPathDB" id="ToxoDB:CSUI_007237"/>
<dbReference type="Pfam" id="PF00271">
    <property type="entry name" value="Helicase_C"/>
    <property type="match status" value="1"/>
</dbReference>
<protein>
    <submittedName>
        <fullName evidence="8">Helicase associated domain protein</fullName>
    </submittedName>
</protein>
<dbReference type="PROSITE" id="PS51194">
    <property type="entry name" value="HELICASE_CTER"/>
    <property type="match status" value="1"/>
</dbReference>
<dbReference type="GO" id="GO:0005634">
    <property type="term" value="C:nucleus"/>
    <property type="evidence" value="ECO:0007669"/>
    <property type="project" value="TreeGrafter"/>
</dbReference>